<dbReference type="Proteomes" id="UP000219058">
    <property type="component" value="Unassembled WGS sequence"/>
</dbReference>
<evidence type="ECO:0000313" key="1">
    <source>
        <dbReference type="EMBL" id="PDP59674.1"/>
    </source>
</evidence>
<dbReference type="InterPro" id="IPR046106">
    <property type="entry name" value="DUF6043"/>
</dbReference>
<name>A0A2A6EE19_PREIN</name>
<dbReference type="EMBL" id="NSLY01000023">
    <property type="protein sequence ID" value="PDP59674.1"/>
    <property type="molecule type" value="Genomic_DNA"/>
</dbReference>
<gene>
    <name evidence="1" type="ORF">CLI71_08580</name>
</gene>
<accession>A0A2A6EE19</accession>
<protein>
    <submittedName>
        <fullName evidence="1">Uncharacterized protein</fullName>
    </submittedName>
</protein>
<dbReference type="Pfam" id="PF19509">
    <property type="entry name" value="DUF6043"/>
    <property type="match status" value="1"/>
</dbReference>
<evidence type="ECO:0000313" key="2">
    <source>
        <dbReference type="Proteomes" id="UP000219058"/>
    </source>
</evidence>
<sequence length="316" mass="36522">MKESFEDFKRLIKEWLDTHRKEYGSFVEEMDRKDLVGIQKVFKLANKIASKYQGAVIKRLSDDTTDDFKSLETTLIDANIAEKIVREFHSMDKKSIVPAMLAWLYYGRCFENLVERCDNLRKDKRAGVLYRWILFLAIKYTIYKSISSGIRSKEDWIEFKQYSQLQSVDCIVDSTFEENDNSPKKKIVITKKGSAQTSKRGPGRQTDERTLEELLKPKEKEWLLAKIKAKISENMAAKELAYLKIALQEKDLLHTCGKTAFCRALTSHYGINFKNVRGVQDAEKELTSLIGNTGKRIADIGEDRQKIDAFKAFISE</sequence>
<comment type="caution">
    <text evidence="1">The sequence shown here is derived from an EMBL/GenBank/DDBJ whole genome shotgun (WGS) entry which is preliminary data.</text>
</comment>
<reference evidence="1 2" key="1">
    <citation type="submission" date="2017-09" db="EMBL/GenBank/DDBJ databases">
        <title>Phase variable restriction modification systems are present in the genome sequences of periodontal pathogens Prevotella intermedia, Tannerella forsythia and Porphyromonas gingivalis.</title>
        <authorList>
            <person name="Haigh R.D."/>
            <person name="Crawford L."/>
            <person name="Ralph J."/>
            <person name="Wanford J."/>
            <person name="Vartoukian S.R."/>
            <person name="Hijazib K."/>
            <person name="Wade W."/>
            <person name="Oggioni M.R."/>
        </authorList>
    </citation>
    <scope>NUCLEOTIDE SEQUENCE [LARGE SCALE GENOMIC DNA]</scope>
    <source>
        <strain evidence="1 2">WW2834</strain>
    </source>
</reference>
<organism evidence="1 2">
    <name type="scientific">Prevotella intermedia</name>
    <dbReference type="NCBI Taxonomy" id="28131"/>
    <lineage>
        <taxon>Bacteria</taxon>
        <taxon>Pseudomonadati</taxon>
        <taxon>Bacteroidota</taxon>
        <taxon>Bacteroidia</taxon>
        <taxon>Bacteroidales</taxon>
        <taxon>Prevotellaceae</taxon>
        <taxon>Prevotella</taxon>
    </lineage>
</organism>
<dbReference type="AlphaFoldDB" id="A0A2A6EE19"/>
<proteinExistence type="predicted"/>
<dbReference type="RefSeq" id="WP_097550605.1">
    <property type="nucleotide sequence ID" value="NZ_NSLY01000023.1"/>
</dbReference>